<dbReference type="Gene3D" id="3.90.1570.10">
    <property type="entry name" value="tt1808, chain A"/>
    <property type="match status" value="1"/>
</dbReference>
<dbReference type="InterPro" id="IPR012296">
    <property type="entry name" value="Nuclease_put_TT1808"/>
</dbReference>
<protein>
    <submittedName>
        <fullName evidence="2">Uma2 family endonuclease</fullName>
    </submittedName>
</protein>
<comment type="caution">
    <text evidence="2">The sequence shown here is derived from an EMBL/GenBank/DDBJ whole genome shotgun (WGS) entry which is preliminary data.</text>
</comment>
<proteinExistence type="predicted"/>
<evidence type="ECO:0000313" key="3">
    <source>
        <dbReference type="Proteomes" id="UP000830835"/>
    </source>
</evidence>
<dbReference type="Proteomes" id="UP000830835">
    <property type="component" value="Unassembled WGS sequence"/>
</dbReference>
<accession>A0ABT0CCQ4</accession>
<gene>
    <name evidence="2" type="ORF">JX360_11765</name>
</gene>
<name>A0ABT0CCQ4_THEVL</name>
<keyword evidence="2" id="KW-0378">Hydrolase</keyword>
<reference evidence="2" key="1">
    <citation type="submission" date="2021-02" db="EMBL/GenBank/DDBJ databases">
        <title>The CRISPR/cas machinery reduction and long-range gene transfer in the hot spring cyanobacterium Synechococcus.</title>
        <authorList>
            <person name="Dvorak P."/>
            <person name="Jahodarova E."/>
            <person name="Hasler P."/>
            <person name="Poulickova A."/>
        </authorList>
    </citation>
    <scope>NUCLEOTIDE SEQUENCE</scope>
    <source>
        <strain evidence="2">Rupite</strain>
    </source>
</reference>
<dbReference type="SUPFAM" id="SSF52980">
    <property type="entry name" value="Restriction endonuclease-like"/>
    <property type="match status" value="1"/>
</dbReference>
<dbReference type="InterPro" id="IPR011335">
    <property type="entry name" value="Restrct_endonuc-II-like"/>
</dbReference>
<dbReference type="RefSeq" id="WP_244351085.1">
    <property type="nucleotide sequence ID" value="NZ_JAFIRA010000031.1"/>
</dbReference>
<dbReference type="Pfam" id="PF05685">
    <property type="entry name" value="Uma2"/>
    <property type="match status" value="1"/>
</dbReference>
<organism evidence="2 3">
    <name type="scientific">Thermostichus vulcanus str. 'Rupite'</name>
    <dbReference type="NCBI Taxonomy" id="2813851"/>
    <lineage>
        <taxon>Bacteria</taxon>
        <taxon>Bacillati</taxon>
        <taxon>Cyanobacteriota</taxon>
        <taxon>Cyanophyceae</taxon>
        <taxon>Thermostichales</taxon>
        <taxon>Thermostichaceae</taxon>
        <taxon>Thermostichus</taxon>
    </lineage>
</organism>
<evidence type="ECO:0000313" key="2">
    <source>
        <dbReference type="EMBL" id="MCJ2543574.1"/>
    </source>
</evidence>
<dbReference type="InterPro" id="IPR008538">
    <property type="entry name" value="Uma2"/>
</dbReference>
<keyword evidence="2" id="KW-0255">Endonuclease</keyword>
<keyword evidence="2" id="KW-0540">Nuclease</keyword>
<dbReference type="PANTHER" id="PTHR34107:SF2">
    <property type="entry name" value="SLL0888 PROTEIN"/>
    <property type="match status" value="1"/>
</dbReference>
<sequence>MTRTPIRQGHAGTNQKVTFAEYLDYNDGTDFRHELEDGNIIIIPTASPLHAEIIRLLFLWMNQEIGRLGRKDKVFATGIGIRTGIRTSREPDLCIIHAEDWEALRKQNPKSAIVERPPLLVVEVVSPGEENRERDYEIKTKEYQELGIPEYWVVDPEEGKVTVFTLQNGRDYQASQFKGIERIQSSYFSGQELKAESLFNV</sequence>
<dbReference type="GO" id="GO:0004519">
    <property type="term" value="F:endonuclease activity"/>
    <property type="evidence" value="ECO:0007669"/>
    <property type="project" value="UniProtKB-KW"/>
</dbReference>
<evidence type="ECO:0000259" key="1">
    <source>
        <dbReference type="Pfam" id="PF05685"/>
    </source>
</evidence>
<dbReference type="EMBL" id="JAFIRA010000031">
    <property type="protein sequence ID" value="MCJ2543574.1"/>
    <property type="molecule type" value="Genomic_DNA"/>
</dbReference>
<dbReference type="PANTHER" id="PTHR34107">
    <property type="entry name" value="SLL0198 PROTEIN-RELATED"/>
    <property type="match status" value="1"/>
</dbReference>
<dbReference type="CDD" id="cd06260">
    <property type="entry name" value="DUF820-like"/>
    <property type="match status" value="1"/>
</dbReference>
<feature type="domain" description="Putative restriction endonuclease" evidence="1">
    <location>
        <begin position="20"/>
        <end position="193"/>
    </location>
</feature>
<keyword evidence="3" id="KW-1185">Reference proteome</keyword>